<accession>A0A367J3S8</accession>
<evidence type="ECO:0000256" key="1">
    <source>
        <dbReference type="SAM" id="MobiDB-lite"/>
    </source>
</evidence>
<feature type="compositionally biased region" description="Basic and acidic residues" evidence="1">
    <location>
        <begin position="180"/>
        <end position="190"/>
    </location>
</feature>
<dbReference type="OrthoDB" id="10538503at2759"/>
<protein>
    <submittedName>
        <fullName evidence="2">Uncharacterized protein</fullName>
    </submittedName>
</protein>
<sequence>SNITFYTEDGQGNLYDDSGREAMSVNESPSFRLSTPGTLQKLIKHTPVDMSRLSQYNADVVMKDTTVVENNNRSTEYTKHTRFQREMYVHYVFEKNLNNDAAANLVNVNTHTALKWKAEYIAAWSSHGEPTIVVTLSTRVISKTVLGAVPSSGIINVSVRKTSNLKIRRVAGATKRKAPRDRLNLHKETN</sequence>
<name>A0A367J3S8_RHIST</name>
<dbReference type="AlphaFoldDB" id="A0A367J3S8"/>
<evidence type="ECO:0000313" key="3">
    <source>
        <dbReference type="Proteomes" id="UP000253551"/>
    </source>
</evidence>
<gene>
    <name evidence="2" type="ORF">CU098_004871</name>
</gene>
<dbReference type="Proteomes" id="UP000253551">
    <property type="component" value="Unassembled WGS sequence"/>
</dbReference>
<dbReference type="EMBL" id="PJQM01004404">
    <property type="protein sequence ID" value="RCH84588.1"/>
    <property type="molecule type" value="Genomic_DNA"/>
</dbReference>
<reference evidence="2 3" key="1">
    <citation type="journal article" date="2018" name="G3 (Bethesda)">
        <title>Phylogenetic and Phylogenomic Definition of Rhizopus Species.</title>
        <authorList>
            <person name="Gryganskyi A.P."/>
            <person name="Golan J."/>
            <person name="Dolatabadi S."/>
            <person name="Mondo S."/>
            <person name="Robb S."/>
            <person name="Idnurm A."/>
            <person name="Muszewska A."/>
            <person name="Steczkiewicz K."/>
            <person name="Masonjones S."/>
            <person name="Liao H.L."/>
            <person name="Gajdeczka M.T."/>
            <person name="Anike F."/>
            <person name="Vuek A."/>
            <person name="Anishchenko I.M."/>
            <person name="Voigt K."/>
            <person name="de Hoog G.S."/>
            <person name="Smith M.E."/>
            <person name="Heitman J."/>
            <person name="Vilgalys R."/>
            <person name="Stajich J.E."/>
        </authorList>
    </citation>
    <scope>NUCLEOTIDE SEQUENCE [LARGE SCALE GENOMIC DNA]</scope>
    <source>
        <strain evidence="2 3">LSU 92-RS-03</strain>
    </source>
</reference>
<proteinExistence type="predicted"/>
<feature type="non-terminal residue" evidence="2">
    <location>
        <position position="1"/>
    </location>
</feature>
<comment type="caution">
    <text evidence="2">The sequence shown here is derived from an EMBL/GenBank/DDBJ whole genome shotgun (WGS) entry which is preliminary data.</text>
</comment>
<evidence type="ECO:0000313" key="2">
    <source>
        <dbReference type="EMBL" id="RCH84588.1"/>
    </source>
</evidence>
<keyword evidence="3" id="KW-1185">Reference proteome</keyword>
<organism evidence="2 3">
    <name type="scientific">Rhizopus stolonifer</name>
    <name type="common">Rhizopus nigricans</name>
    <dbReference type="NCBI Taxonomy" id="4846"/>
    <lineage>
        <taxon>Eukaryota</taxon>
        <taxon>Fungi</taxon>
        <taxon>Fungi incertae sedis</taxon>
        <taxon>Mucoromycota</taxon>
        <taxon>Mucoromycotina</taxon>
        <taxon>Mucoromycetes</taxon>
        <taxon>Mucorales</taxon>
        <taxon>Mucorineae</taxon>
        <taxon>Rhizopodaceae</taxon>
        <taxon>Rhizopus</taxon>
    </lineage>
</organism>
<feature type="region of interest" description="Disordered" evidence="1">
    <location>
        <begin position="171"/>
        <end position="190"/>
    </location>
</feature>
<feature type="non-terminal residue" evidence="2">
    <location>
        <position position="190"/>
    </location>
</feature>